<comment type="caution">
    <text evidence="3">The sequence shown here is derived from an EMBL/GenBank/DDBJ whole genome shotgun (WGS) entry which is preliminary data.</text>
</comment>
<gene>
    <name evidence="3" type="ORF">FEM03_04830</name>
</gene>
<evidence type="ECO:0000256" key="1">
    <source>
        <dbReference type="ARBA" id="ARBA00022478"/>
    </source>
</evidence>
<protein>
    <submittedName>
        <fullName evidence="3">DNA-directed RNA polymerase subunit omega</fullName>
        <ecNumber evidence="3">2.7.7.6</ecNumber>
    </submittedName>
</protein>
<keyword evidence="2" id="KW-0804">Transcription</keyword>
<dbReference type="GO" id="GO:0003899">
    <property type="term" value="F:DNA-directed RNA polymerase activity"/>
    <property type="evidence" value="ECO:0007669"/>
    <property type="project" value="UniProtKB-EC"/>
</dbReference>
<dbReference type="EC" id="2.7.7.6" evidence="3"/>
<keyword evidence="3" id="KW-0548">Nucleotidyltransferase</keyword>
<dbReference type="Gene3D" id="3.90.940.10">
    <property type="match status" value="1"/>
</dbReference>
<keyword evidence="3" id="KW-0808">Transferase</keyword>
<dbReference type="EMBL" id="VAUV01000003">
    <property type="protein sequence ID" value="TLD72053.1"/>
    <property type="molecule type" value="Genomic_DNA"/>
</dbReference>
<reference evidence="3 4" key="1">
    <citation type="submission" date="2019-05" db="EMBL/GenBank/DDBJ databases">
        <title>Verrucobacter flavum gen. nov., sp. nov. a new member of the family Verrucomicrobiaceae.</title>
        <authorList>
            <person name="Szuroczki S."/>
            <person name="Abbaszade G."/>
            <person name="Szabo A."/>
            <person name="Felfoldi T."/>
            <person name="Schumann P."/>
            <person name="Boka K."/>
            <person name="Keki Z."/>
            <person name="Toumi M."/>
            <person name="Toth E."/>
        </authorList>
    </citation>
    <scope>NUCLEOTIDE SEQUENCE [LARGE SCALE GENOMIC DNA]</scope>
    <source>
        <strain evidence="3 4">MG-N-17</strain>
    </source>
</reference>
<dbReference type="SUPFAM" id="SSF63562">
    <property type="entry name" value="RPB6/omega subunit-like"/>
    <property type="match status" value="1"/>
</dbReference>
<keyword evidence="1 3" id="KW-0240">DNA-directed RNA polymerase</keyword>
<evidence type="ECO:0000313" key="4">
    <source>
        <dbReference type="Proteomes" id="UP000306196"/>
    </source>
</evidence>
<keyword evidence="4" id="KW-1185">Reference proteome</keyword>
<dbReference type="Proteomes" id="UP000306196">
    <property type="component" value="Unassembled WGS sequence"/>
</dbReference>
<organism evidence="3 4">
    <name type="scientific">Phragmitibacter flavus</name>
    <dbReference type="NCBI Taxonomy" id="2576071"/>
    <lineage>
        <taxon>Bacteria</taxon>
        <taxon>Pseudomonadati</taxon>
        <taxon>Verrucomicrobiota</taxon>
        <taxon>Verrucomicrobiia</taxon>
        <taxon>Verrucomicrobiales</taxon>
        <taxon>Verrucomicrobiaceae</taxon>
        <taxon>Phragmitibacter</taxon>
    </lineage>
</organism>
<dbReference type="GO" id="GO:0006351">
    <property type="term" value="P:DNA-templated transcription"/>
    <property type="evidence" value="ECO:0007669"/>
    <property type="project" value="InterPro"/>
</dbReference>
<evidence type="ECO:0000313" key="3">
    <source>
        <dbReference type="EMBL" id="TLD72053.1"/>
    </source>
</evidence>
<name>A0A5R8KIA5_9BACT</name>
<dbReference type="GO" id="GO:0000428">
    <property type="term" value="C:DNA-directed RNA polymerase complex"/>
    <property type="evidence" value="ECO:0007669"/>
    <property type="project" value="UniProtKB-KW"/>
</dbReference>
<dbReference type="AlphaFoldDB" id="A0A5R8KIA5"/>
<proteinExistence type="predicted"/>
<dbReference type="GO" id="GO:0003677">
    <property type="term" value="F:DNA binding"/>
    <property type="evidence" value="ECO:0007669"/>
    <property type="project" value="InterPro"/>
</dbReference>
<accession>A0A5R8KIA5</accession>
<dbReference type="RefSeq" id="WP_138085056.1">
    <property type="nucleotide sequence ID" value="NZ_VAUV01000003.1"/>
</dbReference>
<evidence type="ECO:0000256" key="2">
    <source>
        <dbReference type="ARBA" id="ARBA00023163"/>
    </source>
</evidence>
<dbReference type="InterPro" id="IPR036161">
    <property type="entry name" value="RPB6/omega-like_sf"/>
</dbReference>
<dbReference type="OrthoDB" id="198104at2"/>
<sequence>MKSELVDRAALIITDPPILINMVSKRVRQLNMGRPALVERRPGMREADVALTEIIEGKIRAEFLSDIEPA</sequence>
<dbReference type="NCBIfam" id="NF001579">
    <property type="entry name" value="PRK00392.6-2"/>
    <property type="match status" value="1"/>
</dbReference>